<dbReference type="NCBIfam" id="TIGR00231">
    <property type="entry name" value="small_GTP"/>
    <property type="match status" value="1"/>
</dbReference>
<evidence type="ECO:0000256" key="7">
    <source>
        <dbReference type="ARBA" id="ARBA00024731"/>
    </source>
</evidence>
<dbReference type="NCBIfam" id="NF009381">
    <property type="entry name" value="PRK12740.1-5"/>
    <property type="match status" value="1"/>
</dbReference>
<name>A0ABU1YUA2_ROSSA</name>
<dbReference type="EMBL" id="JAVDXU010000005">
    <property type="protein sequence ID" value="MDR7272454.1"/>
    <property type="molecule type" value="Genomic_DNA"/>
</dbReference>
<dbReference type="SUPFAM" id="SSF54980">
    <property type="entry name" value="EF-G C-terminal domain-like"/>
    <property type="match status" value="2"/>
</dbReference>
<evidence type="ECO:0000313" key="11">
    <source>
        <dbReference type="Proteomes" id="UP001180453"/>
    </source>
</evidence>
<accession>A0ABU1YUA2</accession>
<dbReference type="PANTHER" id="PTHR43261">
    <property type="entry name" value="TRANSLATION ELONGATION FACTOR G-RELATED"/>
    <property type="match status" value="1"/>
</dbReference>
<comment type="subcellular location">
    <subcellularLocation>
        <location evidence="8">Cytoplasm</location>
    </subcellularLocation>
</comment>
<dbReference type="RefSeq" id="WP_310271623.1">
    <property type="nucleotide sequence ID" value="NZ_JAVDXU010000005.1"/>
</dbReference>
<comment type="caution">
    <text evidence="10">The sequence shown here is derived from an EMBL/GenBank/DDBJ whole genome shotgun (WGS) entry which is preliminary data.</text>
</comment>
<dbReference type="SUPFAM" id="SSF50447">
    <property type="entry name" value="Translation proteins"/>
    <property type="match status" value="1"/>
</dbReference>
<reference evidence="10 11" key="1">
    <citation type="submission" date="2023-07" db="EMBL/GenBank/DDBJ databases">
        <title>Sorghum-associated microbial communities from plants grown in Nebraska, USA.</title>
        <authorList>
            <person name="Schachtman D."/>
        </authorList>
    </citation>
    <scope>NUCLEOTIDE SEQUENCE [LARGE SCALE GENOMIC DNA]</scope>
    <source>
        <strain evidence="10 11">BE314</strain>
    </source>
</reference>
<dbReference type="Gene3D" id="3.30.230.10">
    <property type="match status" value="1"/>
</dbReference>
<dbReference type="SMART" id="SM00889">
    <property type="entry name" value="EFG_IV"/>
    <property type="match status" value="1"/>
</dbReference>
<sequence length="671" mass="71996">MNSNNLYRKLRNIGVIAHVDAGKTTTTERILFYTGENHRIGDVNDGNTVMDFDPQERARGITIHSAATTVHWKGTQINLIDTPGHIDFNIEVKRSLRVLDGAVVVFDGVAGVEPQTETNWRLADEYRVPRIAFVNKLDRVGADFPRVVAMMRERLGAHVLPLQLPIGSEAEFRGVVDLLAMQALIWDRDDATEPVRVTEIPPELLTAAQAARARLVETVVERDDALLDAWLRGESPSVEALRAGVRSATLAGELVPVLAGSAFRNRGVEPLLDAVLAYLPSPGEAAGAVDTAGPLSALAFKLTADDHGAMVFVRVYSGRLARGDTVFNASTGKAERVARLYEIHADQRVERDELVAGDIAGVVGLKDVLTGHTLADRKDAPVLETIVVPEAVIDVAIEARHQEGAAALAKGLAVLVREDPSLRLRQDADSGQTLLSGMGELQLEVAVEKLRSRFGVAVQVGRPQVAYRETIAAAAEVHHLHRKQSGGPGQFAELTLRVAPLPRGTGIRFESTVVGGAIPREFIPAVEAGIRRAATAGPFAGHPLVDFEATLVDGSHHVRDSSALAFELAAAHALREAVLKASPVVLEPVMAVEVITPAESLGDVIGDLLRRRGHVQGQDARGNAVVVTAHVPLERMFGYIGHLRALSSGRAQFTMQLDHYAEVAAKAALAA</sequence>
<dbReference type="Proteomes" id="UP001180453">
    <property type="component" value="Unassembled WGS sequence"/>
</dbReference>
<feature type="binding site" evidence="8">
    <location>
        <begin position="17"/>
        <end position="24"/>
    </location>
    <ligand>
        <name>GTP</name>
        <dbReference type="ChEBI" id="CHEBI:37565"/>
    </ligand>
</feature>
<dbReference type="NCBIfam" id="TIGR00484">
    <property type="entry name" value="EF-G"/>
    <property type="match status" value="1"/>
</dbReference>
<gene>
    <name evidence="8" type="primary">fusA</name>
    <name evidence="10" type="ORF">J2X20_005137</name>
</gene>
<dbReference type="SUPFAM" id="SSF54211">
    <property type="entry name" value="Ribosomal protein S5 domain 2-like"/>
    <property type="match status" value="1"/>
</dbReference>
<dbReference type="PROSITE" id="PS00301">
    <property type="entry name" value="G_TR_1"/>
    <property type="match status" value="1"/>
</dbReference>
<organism evidence="10 11">
    <name type="scientific">Roseateles saccharophilus</name>
    <name type="common">Pseudomonas saccharophila</name>
    <dbReference type="NCBI Taxonomy" id="304"/>
    <lineage>
        <taxon>Bacteria</taxon>
        <taxon>Pseudomonadati</taxon>
        <taxon>Pseudomonadota</taxon>
        <taxon>Betaproteobacteria</taxon>
        <taxon>Burkholderiales</taxon>
        <taxon>Sphaerotilaceae</taxon>
        <taxon>Roseateles</taxon>
    </lineage>
</organism>
<evidence type="ECO:0000256" key="3">
    <source>
        <dbReference type="ARBA" id="ARBA00022741"/>
    </source>
</evidence>
<dbReference type="InterPro" id="IPR047872">
    <property type="entry name" value="EFG_IV"/>
</dbReference>
<evidence type="ECO:0000256" key="8">
    <source>
        <dbReference type="HAMAP-Rule" id="MF_00054"/>
    </source>
</evidence>
<dbReference type="SUPFAM" id="SSF52540">
    <property type="entry name" value="P-loop containing nucleoside triphosphate hydrolases"/>
    <property type="match status" value="1"/>
</dbReference>
<dbReference type="Gene3D" id="3.30.70.870">
    <property type="entry name" value="Elongation Factor G (Translational Gtpase), domain 3"/>
    <property type="match status" value="1"/>
</dbReference>
<evidence type="ECO:0000256" key="6">
    <source>
        <dbReference type="ARBA" id="ARBA00023134"/>
    </source>
</evidence>
<keyword evidence="8" id="KW-0963">Cytoplasm</keyword>
<dbReference type="InterPro" id="IPR041095">
    <property type="entry name" value="EFG_II"/>
</dbReference>
<dbReference type="CDD" id="cd01886">
    <property type="entry name" value="EF-G"/>
    <property type="match status" value="1"/>
</dbReference>
<dbReference type="PRINTS" id="PR00315">
    <property type="entry name" value="ELONGATNFCT"/>
</dbReference>
<keyword evidence="4 8" id="KW-0251">Elongation factor</keyword>
<dbReference type="InterPro" id="IPR004161">
    <property type="entry name" value="EFTu-like_2"/>
</dbReference>
<dbReference type="InterPro" id="IPR014721">
    <property type="entry name" value="Ribsml_uS5_D2-typ_fold_subgr"/>
</dbReference>
<dbReference type="InterPro" id="IPR009000">
    <property type="entry name" value="Transl_B-barrel_sf"/>
</dbReference>
<dbReference type="InterPro" id="IPR035647">
    <property type="entry name" value="EFG_III/V"/>
</dbReference>
<comment type="similarity">
    <text evidence="1 8">Belongs to the TRAFAC class translation factor GTPase superfamily. Classic translation factor GTPase family. EF-G/EF-2 subfamily.</text>
</comment>
<dbReference type="InterPro" id="IPR000795">
    <property type="entry name" value="T_Tr_GTP-bd_dom"/>
</dbReference>
<dbReference type="InterPro" id="IPR035649">
    <property type="entry name" value="EFG_V"/>
</dbReference>
<dbReference type="CDD" id="cd01434">
    <property type="entry name" value="EFG_mtEFG1_IV"/>
    <property type="match status" value="1"/>
</dbReference>
<dbReference type="InterPro" id="IPR031157">
    <property type="entry name" value="G_TR_CS"/>
</dbReference>
<feature type="binding site" evidence="8">
    <location>
        <begin position="81"/>
        <end position="85"/>
    </location>
    <ligand>
        <name>GTP</name>
        <dbReference type="ChEBI" id="CHEBI:37565"/>
    </ligand>
</feature>
<dbReference type="InterPro" id="IPR027417">
    <property type="entry name" value="P-loop_NTPase"/>
</dbReference>
<protein>
    <recommendedName>
        <fullName evidence="2 8">Elongation factor G</fullName>
        <shortName evidence="8">EF-G</shortName>
    </recommendedName>
</protein>
<keyword evidence="5 8" id="KW-0648">Protein biosynthesis</keyword>
<comment type="function">
    <text evidence="7 8">Catalyzes the GTP-dependent ribosomal translocation step during translation elongation. During this step, the ribosome changes from the pre-translocational (PRE) to the post-translocational (POST) state as the newly formed A-site-bound peptidyl-tRNA and P-site-bound deacylated tRNA move to the P and E sites, respectively. Catalyzes the coordinated movement of the two tRNA molecules, the mRNA and conformational changes in the ribosome.</text>
</comment>
<dbReference type="Gene3D" id="3.30.70.240">
    <property type="match status" value="1"/>
</dbReference>
<dbReference type="CDD" id="cd03713">
    <property type="entry name" value="EFG_mtEFG_C"/>
    <property type="match status" value="1"/>
</dbReference>
<dbReference type="HAMAP" id="MF_00054_B">
    <property type="entry name" value="EF_G_EF_2_B"/>
    <property type="match status" value="1"/>
</dbReference>
<dbReference type="Gene3D" id="2.40.30.10">
    <property type="entry name" value="Translation factors"/>
    <property type="match status" value="1"/>
</dbReference>
<feature type="domain" description="Tr-type G" evidence="9">
    <location>
        <begin position="8"/>
        <end position="283"/>
    </location>
</feature>
<dbReference type="Pfam" id="PF00679">
    <property type="entry name" value="EFG_C"/>
    <property type="match status" value="1"/>
</dbReference>
<dbReference type="CDD" id="cd16262">
    <property type="entry name" value="EFG_III"/>
    <property type="match status" value="1"/>
</dbReference>
<dbReference type="InterPro" id="IPR004540">
    <property type="entry name" value="Transl_elong_EFG/EF2"/>
</dbReference>
<dbReference type="GO" id="GO:0003746">
    <property type="term" value="F:translation elongation factor activity"/>
    <property type="evidence" value="ECO:0007669"/>
    <property type="project" value="UniProtKB-KW"/>
</dbReference>
<dbReference type="Pfam" id="PF03144">
    <property type="entry name" value="GTP_EFTU_D2"/>
    <property type="match status" value="1"/>
</dbReference>
<evidence type="ECO:0000259" key="9">
    <source>
        <dbReference type="PROSITE" id="PS51722"/>
    </source>
</evidence>
<keyword evidence="6 8" id="KW-0342">GTP-binding</keyword>
<dbReference type="Pfam" id="PF03764">
    <property type="entry name" value="EFG_IV"/>
    <property type="match status" value="1"/>
</dbReference>
<feature type="binding site" evidence="8">
    <location>
        <begin position="135"/>
        <end position="138"/>
    </location>
    <ligand>
        <name>GTP</name>
        <dbReference type="ChEBI" id="CHEBI:37565"/>
    </ligand>
</feature>
<dbReference type="Pfam" id="PF00009">
    <property type="entry name" value="GTP_EFTU"/>
    <property type="match status" value="1"/>
</dbReference>
<evidence type="ECO:0000256" key="1">
    <source>
        <dbReference type="ARBA" id="ARBA00005870"/>
    </source>
</evidence>
<dbReference type="SMART" id="SM00838">
    <property type="entry name" value="EFG_C"/>
    <property type="match status" value="1"/>
</dbReference>
<keyword evidence="3 8" id="KW-0547">Nucleotide-binding</keyword>
<dbReference type="InterPro" id="IPR000640">
    <property type="entry name" value="EFG_V-like"/>
</dbReference>
<evidence type="ECO:0000256" key="5">
    <source>
        <dbReference type="ARBA" id="ARBA00022917"/>
    </source>
</evidence>
<dbReference type="InterPro" id="IPR020568">
    <property type="entry name" value="Ribosomal_Su5_D2-typ_SF"/>
</dbReference>
<dbReference type="Pfam" id="PF14492">
    <property type="entry name" value="EFG_III"/>
    <property type="match status" value="1"/>
</dbReference>
<dbReference type="InterPro" id="IPR009022">
    <property type="entry name" value="EFG_III"/>
</dbReference>
<evidence type="ECO:0000256" key="2">
    <source>
        <dbReference type="ARBA" id="ARBA00017872"/>
    </source>
</evidence>
<dbReference type="PROSITE" id="PS51722">
    <property type="entry name" value="G_TR_2"/>
    <property type="match status" value="1"/>
</dbReference>
<evidence type="ECO:0000256" key="4">
    <source>
        <dbReference type="ARBA" id="ARBA00022768"/>
    </source>
</evidence>
<dbReference type="NCBIfam" id="NF009379">
    <property type="entry name" value="PRK12740.1-3"/>
    <property type="match status" value="1"/>
</dbReference>
<proteinExistence type="inferred from homology"/>
<dbReference type="PANTHER" id="PTHR43261:SF1">
    <property type="entry name" value="RIBOSOME-RELEASING FACTOR 2, MITOCHONDRIAL"/>
    <property type="match status" value="1"/>
</dbReference>
<dbReference type="CDD" id="cd04088">
    <property type="entry name" value="EFG_mtEFG_II"/>
    <property type="match status" value="1"/>
</dbReference>
<dbReference type="InterPro" id="IPR005517">
    <property type="entry name" value="Transl_elong_EFG/EF2_IV"/>
</dbReference>
<keyword evidence="11" id="KW-1185">Reference proteome</keyword>
<evidence type="ECO:0000313" key="10">
    <source>
        <dbReference type="EMBL" id="MDR7272454.1"/>
    </source>
</evidence>
<dbReference type="InterPro" id="IPR005225">
    <property type="entry name" value="Small_GTP-bd"/>
</dbReference>
<dbReference type="Gene3D" id="3.40.50.300">
    <property type="entry name" value="P-loop containing nucleotide triphosphate hydrolases"/>
    <property type="match status" value="1"/>
</dbReference>